<dbReference type="InterPro" id="IPR025282">
    <property type="entry name" value="DUF4214"/>
</dbReference>
<proteinExistence type="predicted"/>
<dbReference type="PROSITE" id="PS00330">
    <property type="entry name" value="HEMOLYSIN_CALCIUM"/>
    <property type="match status" value="2"/>
</dbReference>
<gene>
    <name evidence="2" type="ORF">C9I28_24205</name>
</gene>
<protein>
    <submittedName>
        <fullName evidence="2">S-layer protein</fullName>
    </submittedName>
</protein>
<keyword evidence="3" id="KW-1185">Reference proteome</keyword>
<dbReference type="EMBL" id="CP028324">
    <property type="protein sequence ID" value="AVR98394.1"/>
    <property type="molecule type" value="Genomic_DNA"/>
</dbReference>
<dbReference type="Gene3D" id="2.150.10.10">
    <property type="entry name" value="Serralysin-like metalloprotease, C-terminal"/>
    <property type="match status" value="1"/>
</dbReference>
<name>A0A2R4CFH3_9BURK</name>
<dbReference type="GO" id="GO:0005509">
    <property type="term" value="F:calcium ion binding"/>
    <property type="evidence" value="ECO:0007669"/>
    <property type="project" value="InterPro"/>
</dbReference>
<evidence type="ECO:0000313" key="3">
    <source>
        <dbReference type="Proteomes" id="UP000240505"/>
    </source>
</evidence>
<reference evidence="2 3" key="1">
    <citation type="submission" date="2018-03" db="EMBL/GenBank/DDBJ databases">
        <title>Massilia armeniaca sp. nov., isolated from desert soil.</title>
        <authorList>
            <person name="Huang H."/>
            <person name="Ren M."/>
        </authorList>
    </citation>
    <scope>NUCLEOTIDE SEQUENCE [LARGE SCALE GENOMIC DNA]</scope>
    <source>
        <strain evidence="2 3">ZMN-3</strain>
    </source>
</reference>
<dbReference type="SUPFAM" id="SSF51120">
    <property type="entry name" value="beta-Roll"/>
    <property type="match status" value="1"/>
</dbReference>
<evidence type="ECO:0000259" key="1">
    <source>
        <dbReference type="Pfam" id="PF13946"/>
    </source>
</evidence>
<dbReference type="InterPro" id="IPR011049">
    <property type="entry name" value="Serralysin-like_metalloprot_C"/>
</dbReference>
<evidence type="ECO:0000313" key="2">
    <source>
        <dbReference type="EMBL" id="AVR98394.1"/>
    </source>
</evidence>
<sequence length="1018" mass="99281">MAAQDYVAVVQQLYVSYFGRPADYYGLQNYTAQLEALGAPKTFTELTAAVQSQTGNTALKALVNNFNSSAEAVALYGNDNSQIGVSKFVNAVYNNVLNRDADLEGLNFWVGEILAGRLTRANAAAAITEGALSNTTEQGLLDKAAVENKTQVATNFTAEIDTVAEINGYSGDAAAAAARNLLASVDNTTDVEAFQANVEAALEAIVVIGVPGVTAALTAGLDTLSGTANNDTFNAVEVASASTLTVGDTIVGGNGNDTLNITQTGAFALPLNVKVSDVENVNIVTSTTGSVINTTTWEGVEKLNVVGVTAQTVTAAATTDVGVTRSTATGTVAVNGGKDVTVTEVGANAGFVKVGETTAAAGAVTVNSTVSAAGVTGNEITVKGGTSINVTQVAGNAVNTTTTAGEVKITGDANTTTVTVVDAAAATADTTTAGHVNGAVTITDVNAASATAAGKITTVTLNNFAAATVNSGALTTLNLSGTGTSVNAGTLGGLTTAANTALALNVKGLETTGAVTIDSDITTLNLAGNTDASTIASLVAGGVKTLNISGDAAVELTAQTLGALTSVVVTNTAGASLGTAIGADVSFTGGAGADAVTLTTGYTKAITMGAGDDIVTYGGAAGTGGSINGGEGNDTLVISATLADAADANSTFNSKVTGFEALTITGAASETLDLIGLGNIGKISTAGATALVLNNVASNGTLTLTDASTLVTVNVRDAAFNAADVFNVDLSNATTSVKAFGGVTVAGVETINLKTVDAGAASAATIDTVLLTAAAATKITVAGNNGLDLSTSVAAAVTVFDASGVVGNGAADTAANLAVKYTSDNSTASASVSITGGAGNDVLVGNAAKDTIVGGAGNDTITGGAGIDILTGGAGSDTFVIASTNAGITGTERITDFSIAAGGDKLDLDVTTVIANTVSAADLTGVIAGAVDLTASVKDGVITLAGADVGLIDTVGELKLIFEAIDAGAADSAAIELNGNTYVISDDGTSTTDIIQLVGVTGVTSLSTADVAAGIQLA</sequence>
<dbReference type="Pfam" id="PF13946">
    <property type="entry name" value="DUF4214"/>
    <property type="match status" value="1"/>
</dbReference>
<dbReference type="KEGG" id="masz:C9I28_24205"/>
<dbReference type="OrthoDB" id="480426at2"/>
<dbReference type="AlphaFoldDB" id="A0A2R4CFH3"/>
<dbReference type="RefSeq" id="WP_107143730.1">
    <property type="nucleotide sequence ID" value="NZ_CP028324.1"/>
</dbReference>
<organism evidence="2 3">
    <name type="scientific">Pseudoduganella armeniaca</name>
    <dbReference type="NCBI Taxonomy" id="2072590"/>
    <lineage>
        <taxon>Bacteria</taxon>
        <taxon>Pseudomonadati</taxon>
        <taxon>Pseudomonadota</taxon>
        <taxon>Betaproteobacteria</taxon>
        <taxon>Burkholderiales</taxon>
        <taxon>Oxalobacteraceae</taxon>
        <taxon>Telluria group</taxon>
        <taxon>Pseudoduganella</taxon>
    </lineage>
</organism>
<dbReference type="InterPro" id="IPR018511">
    <property type="entry name" value="Hemolysin-typ_Ca-bd_CS"/>
</dbReference>
<dbReference type="PRINTS" id="PR00313">
    <property type="entry name" value="CABNDNGRPT"/>
</dbReference>
<accession>A0A2R4CFH3</accession>
<dbReference type="Proteomes" id="UP000240505">
    <property type="component" value="Chromosome"/>
</dbReference>
<feature type="domain" description="DUF4214" evidence="1">
    <location>
        <begin position="64"/>
        <end position="129"/>
    </location>
</feature>
<dbReference type="Pfam" id="PF00353">
    <property type="entry name" value="HemolysinCabind"/>
    <property type="match status" value="3"/>
</dbReference>
<dbReference type="InterPro" id="IPR001343">
    <property type="entry name" value="Hemolysn_Ca-bd"/>
</dbReference>